<feature type="transmembrane region" description="Helical" evidence="7">
    <location>
        <begin position="678"/>
        <end position="702"/>
    </location>
</feature>
<dbReference type="PANTHER" id="PTHR10766">
    <property type="entry name" value="TRANSMEMBRANE 9 SUPERFAMILY PROTEIN"/>
    <property type="match status" value="1"/>
</dbReference>
<feature type="compositionally biased region" description="Basic and acidic residues" evidence="8">
    <location>
        <begin position="7"/>
        <end position="22"/>
    </location>
</feature>
<dbReference type="GO" id="GO:0072657">
    <property type="term" value="P:protein localization to membrane"/>
    <property type="evidence" value="ECO:0007669"/>
    <property type="project" value="TreeGrafter"/>
</dbReference>
<reference evidence="10 11" key="1">
    <citation type="submission" date="2019-04" db="EMBL/GenBank/DDBJ databases">
        <title>The sequence and de novo assembly of Takifugu bimaculatus genome using PacBio and Hi-C technologies.</title>
        <authorList>
            <person name="Xu P."/>
            <person name="Liu B."/>
            <person name="Zhou Z."/>
        </authorList>
    </citation>
    <scope>NUCLEOTIDE SEQUENCE [LARGE SCALE GENOMIC DNA]</scope>
    <source>
        <strain evidence="10">TB-2018</strain>
        <tissue evidence="10">Muscle</tissue>
    </source>
</reference>
<proteinExistence type="inferred from homology"/>
<evidence type="ECO:0000256" key="8">
    <source>
        <dbReference type="SAM" id="MobiDB-lite"/>
    </source>
</evidence>
<keyword evidence="11" id="KW-1185">Reference proteome</keyword>
<keyword evidence="6 7" id="KW-0472">Membrane</keyword>
<dbReference type="InterPro" id="IPR004240">
    <property type="entry name" value="EMP70"/>
</dbReference>
<comment type="subcellular location">
    <subcellularLocation>
        <location evidence="1">Membrane</location>
        <topology evidence="1">Multi-pass membrane protein</topology>
    </subcellularLocation>
</comment>
<feature type="transmembrane region" description="Helical" evidence="7">
    <location>
        <begin position="607"/>
        <end position="631"/>
    </location>
</feature>
<evidence type="ECO:0000256" key="7">
    <source>
        <dbReference type="RuleBase" id="RU363079"/>
    </source>
</evidence>
<dbReference type="InterPro" id="IPR029058">
    <property type="entry name" value="AB_hydrolase_fold"/>
</dbReference>
<evidence type="ECO:0000259" key="9">
    <source>
        <dbReference type="Pfam" id="PF00561"/>
    </source>
</evidence>
<keyword evidence="5 7" id="KW-1133">Transmembrane helix</keyword>
<evidence type="ECO:0000256" key="6">
    <source>
        <dbReference type="ARBA" id="ARBA00023136"/>
    </source>
</evidence>
<evidence type="ECO:0000256" key="1">
    <source>
        <dbReference type="ARBA" id="ARBA00004141"/>
    </source>
</evidence>
<protein>
    <recommendedName>
        <fullName evidence="7">Transmembrane 9 superfamily member</fullName>
    </recommendedName>
</protein>
<evidence type="ECO:0000313" key="10">
    <source>
        <dbReference type="EMBL" id="TNM99719.1"/>
    </source>
</evidence>
<evidence type="ECO:0000256" key="4">
    <source>
        <dbReference type="ARBA" id="ARBA00022729"/>
    </source>
</evidence>
<dbReference type="PANTHER" id="PTHR10766:SF41">
    <property type="entry name" value="TRANSMEMBRANE 9 SUPERFAMILY MEMBER 3"/>
    <property type="match status" value="1"/>
</dbReference>
<keyword evidence="4" id="KW-0732">Signal</keyword>
<accession>A0A4Z2C6A7</accession>
<sequence>MRKRLHQRDDSHNSDVKSRLRKKEEKQSPSWLKRGLFGLLVLFLAPVSIKFLLDLIQHFVYTHRVRVLFFNDLSQPADFSLNHTINMYLTSEEGISLGVWHTVPDRLWKEAQGKDLDWYQKSLTDGSPIFIYLHGNTGNRAAPHRVGVTKVLSALGYHVLVPDYRGFGDSAGEPTEPGLTTDALCIYHWVKAHSGNSLVIIWGHSLGTGVSTNTAVKLADQGVIFDGVILEGAFNSARQEIPVHPFIWYYWKYPGIGIFFPKPWDRNVVVFPTEENLKKMKSPILFLHSEDDHLVPIPIAQQLYEVALNAQNAERVKLVTFDGSLGYLHNGLYRDPKLPGILKILCDEHEHTYTDKEEIVLWMNTVGPYHNRQETYKYFSLPFCVGKKKTINHYHETLGEALQGVELEFSGLEINFKDEVMQKNYCEIDLDKAKRDAFVYAIKNHYWYQMYIDDLPIWGIVGEADENEEDYYLWTYKKLEIGFNGNRIVDVNLTSEGKVKLVPNTKIAMSYSVKWKKSDVKFEDRFDKYLDPSFFQHRIHWFSIFNSFMMVIFLVGLVSMILMRTLRKDYARYSKEEEMDDMDRDLGDEYGWKQVHGDVFRPSSHPLMFSSLIGSGCQIFSVSLIVIIVAMVEDLYTERGSMLSTAIFVYAATSPVNGYFGGSLYAKQGGRRWIKQMFIGAFLIPAMVCGTAFFINFIAIYYHASRAIPFGTMVAVCCICFFVILPLNLVGTILGRNLSGQPNFPCRVNAVPRPIPEKKWWVFMEPAVIVCLGGILPFGSIFIEMYFIFTSFWAYKIYYVYGFMMLVLVILCIVTVCVTIVCTYFLLNAEDYRWMYGLFQTSFYFGYMAVFSTALGIMCGAVGYMGTSAFVRKIYTNVKID</sequence>
<feature type="region of interest" description="Disordered" evidence="8">
    <location>
        <begin position="1"/>
        <end position="22"/>
    </location>
</feature>
<gene>
    <name evidence="10" type="ORF">fugu_012752</name>
</gene>
<feature type="transmembrane region" description="Helical" evidence="7">
    <location>
        <begin position="539"/>
        <end position="562"/>
    </location>
</feature>
<feature type="transmembrane region" description="Helical" evidence="7">
    <location>
        <begin position="708"/>
        <end position="730"/>
    </location>
</feature>
<feature type="domain" description="AB hydrolase-1" evidence="9">
    <location>
        <begin position="128"/>
        <end position="218"/>
    </location>
</feature>
<evidence type="ECO:0000313" key="11">
    <source>
        <dbReference type="Proteomes" id="UP000516260"/>
    </source>
</evidence>
<evidence type="ECO:0000256" key="2">
    <source>
        <dbReference type="ARBA" id="ARBA00005227"/>
    </source>
</evidence>
<feature type="transmembrane region" description="Helical" evidence="7">
    <location>
        <begin position="31"/>
        <end position="53"/>
    </location>
</feature>
<dbReference type="GO" id="GO:0016020">
    <property type="term" value="C:membrane"/>
    <property type="evidence" value="ECO:0007669"/>
    <property type="project" value="UniProtKB-SubCell"/>
</dbReference>
<feature type="transmembrane region" description="Helical" evidence="7">
    <location>
        <begin position="843"/>
        <end position="865"/>
    </location>
</feature>
<name>A0A4Z2C6A7_9TELE</name>
<feature type="transmembrane region" description="Helical" evidence="7">
    <location>
        <begin position="767"/>
        <end position="789"/>
    </location>
</feature>
<comment type="similarity">
    <text evidence="2 7">Belongs to the nonaspanin (TM9SF) (TC 9.A.2) family.</text>
</comment>
<dbReference type="Proteomes" id="UP000516260">
    <property type="component" value="Chromosome 13"/>
</dbReference>
<organism evidence="10 11">
    <name type="scientific">Takifugu bimaculatus</name>
    <dbReference type="NCBI Taxonomy" id="433685"/>
    <lineage>
        <taxon>Eukaryota</taxon>
        <taxon>Metazoa</taxon>
        <taxon>Chordata</taxon>
        <taxon>Craniata</taxon>
        <taxon>Vertebrata</taxon>
        <taxon>Euteleostomi</taxon>
        <taxon>Actinopterygii</taxon>
        <taxon>Neopterygii</taxon>
        <taxon>Teleostei</taxon>
        <taxon>Neoteleostei</taxon>
        <taxon>Acanthomorphata</taxon>
        <taxon>Eupercaria</taxon>
        <taxon>Tetraodontiformes</taxon>
        <taxon>Tetradontoidea</taxon>
        <taxon>Tetraodontidae</taxon>
        <taxon>Takifugu</taxon>
    </lineage>
</organism>
<feature type="transmembrane region" description="Helical" evidence="7">
    <location>
        <begin position="801"/>
        <end position="827"/>
    </location>
</feature>
<dbReference type="Pfam" id="PF02990">
    <property type="entry name" value="EMP70"/>
    <property type="match status" value="1"/>
</dbReference>
<evidence type="ECO:0000256" key="3">
    <source>
        <dbReference type="ARBA" id="ARBA00022692"/>
    </source>
</evidence>
<comment type="caution">
    <text evidence="10">The sequence shown here is derived from an EMBL/GenBank/DDBJ whole genome shotgun (WGS) entry which is preliminary data.</text>
</comment>
<dbReference type="AlphaFoldDB" id="A0A4Z2C6A7"/>
<dbReference type="InterPro" id="IPR000073">
    <property type="entry name" value="AB_hydrolase_1"/>
</dbReference>
<dbReference type="SUPFAM" id="SSF53474">
    <property type="entry name" value="alpha/beta-Hydrolases"/>
    <property type="match status" value="1"/>
</dbReference>
<feature type="transmembrane region" description="Helical" evidence="7">
    <location>
        <begin position="643"/>
        <end position="666"/>
    </location>
</feature>
<keyword evidence="3 7" id="KW-0812">Transmembrane</keyword>
<dbReference type="Gene3D" id="3.40.50.1820">
    <property type="entry name" value="alpha/beta hydrolase"/>
    <property type="match status" value="1"/>
</dbReference>
<evidence type="ECO:0000256" key="5">
    <source>
        <dbReference type="ARBA" id="ARBA00022989"/>
    </source>
</evidence>
<dbReference type="Pfam" id="PF00561">
    <property type="entry name" value="Abhydrolase_1"/>
    <property type="match status" value="1"/>
</dbReference>
<dbReference type="EMBL" id="SWLE01000005">
    <property type="protein sequence ID" value="TNM99719.1"/>
    <property type="molecule type" value="Genomic_DNA"/>
</dbReference>